<evidence type="ECO:0000313" key="2">
    <source>
        <dbReference type="Proteomes" id="UP000050331"/>
    </source>
</evidence>
<dbReference type="InterPro" id="IPR019658">
    <property type="entry name" value="DUF2515"/>
</dbReference>
<dbReference type="EMBL" id="CP013862">
    <property type="protein sequence ID" value="ALX47931.1"/>
    <property type="molecule type" value="Genomic_DNA"/>
</dbReference>
<dbReference type="OrthoDB" id="2690514at2"/>
<name>A0A0U3NM93_9BACI</name>
<protein>
    <recommendedName>
        <fullName evidence="3">DUF2515 domain-containing protein</fullName>
    </recommendedName>
</protein>
<dbReference type="STRING" id="1472767.AOX59_04510"/>
<reference evidence="1 2" key="1">
    <citation type="submission" date="2016-01" db="EMBL/GenBank/DDBJ databases">
        <title>Complete genome sequence of strain Lentibacillus amyloliquefaciens LAM0015T isolated from saline sediment.</title>
        <authorList>
            <person name="Wang J.-L."/>
            <person name="He M.-X."/>
        </authorList>
    </citation>
    <scope>NUCLEOTIDE SEQUENCE [LARGE SCALE GENOMIC DNA]</scope>
    <source>
        <strain evidence="1 2">LAM0015</strain>
    </source>
</reference>
<sequence>MQSFWDDHDYLHYIISETNQHNLDNISRTKAYENFYMTYPEIKWALLAGIVSRNAGWNMTDLWVASFRTMLSHSQLRRLFMTYERANWLIFSDAYPQLLVYQLSTELKKPLFYLLSKFQVSSYMQKEWRFFWQYHDTQRLMHALIINEQNVIQTPVIKQDYFKRYVFLRLPYLLQDMLLLNAIILPAKSKQLYGIFVQDFTNIDKRITLGKQIASIMLNSKVYHPLIEFIRSVEHTGSRLDYERFLNIKTEKSPILRTVYPVITHHDTIRKDWYKKRGIKRNWTKEIIEKPDACISESFYKRRRLMYYYHLLRRIFM</sequence>
<dbReference type="Pfam" id="PF10720">
    <property type="entry name" value="DUF2515"/>
    <property type="match status" value="1"/>
</dbReference>
<dbReference type="Proteomes" id="UP000050331">
    <property type="component" value="Chromosome"/>
</dbReference>
<accession>A0A0U3NM93</accession>
<dbReference type="KEGG" id="lao:AOX59_04510"/>
<gene>
    <name evidence="1" type="ORF">AOX59_04510</name>
</gene>
<proteinExistence type="predicted"/>
<dbReference type="AlphaFoldDB" id="A0A0U3NM93"/>
<dbReference type="RefSeq" id="WP_068442449.1">
    <property type="nucleotide sequence ID" value="NZ_CP013862.1"/>
</dbReference>
<organism evidence="1 2">
    <name type="scientific">Lentibacillus amyloliquefaciens</name>
    <dbReference type="NCBI Taxonomy" id="1472767"/>
    <lineage>
        <taxon>Bacteria</taxon>
        <taxon>Bacillati</taxon>
        <taxon>Bacillota</taxon>
        <taxon>Bacilli</taxon>
        <taxon>Bacillales</taxon>
        <taxon>Bacillaceae</taxon>
        <taxon>Lentibacillus</taxon>
    </lineage>
</organism>
<evidence type="ECO:0000313" key="1">
    <source>
        <dbReference type="EMBL" id="ALX47931.1"/>
    </source>
</evidence>
<evidence type="ECO:0008006" key="3">
    <source>
        <dbReference type="Google" id="ProtNLM"/>
    </source>
</evidence>
<keyword evidence="2" id="KW-1185">Reference proteome</keyword>